<dbReference type="Proteomes" id="UP000285120">
    <property type="component" value="Unassembled WGS sequence"/>
</dbReference>
<gene>
    <name evidence="5" type="ORF">ATL39_2505</name>
</gene>
<dbReference type="InterPro" id="IPR010982">
    <property type="entry name" value="Lambda_DNA-bd_dom_sf"/>
</dbReference>
<dbReference type="GO" id="GO:0000976">
    <property type="term" value="F:transcription cis-regulatory region binding"/>
    <property type="evidence" value="ECO:0007669"/>
    <property type="project" value="TreeGrafter"/>
</dbReference>
<evidence type="ECO:0000256" key="1">
    <source>
        <dbReference type="ARBA" id="ARBA00023015"/>
    </source>
</evidence>
<dbReference type="EMBL" id="RAPK01000010">
    <property type="protein sequence ID" value="RKD71114.1"/>
    <property type="molecule type" value="Genomic_DNA"/>
</dbReference>
<dbReference type="InterPro" id="IPR046335">
    <property type="entry name" value="LacI/GalR-like_sensor"/>
</dbReference>
<keyword evidence="3" id="KW-0804">Transcription</keyword>
<dbReference type="PROSITE" id="PS00356">
    <property type="entry name" value="HTH_LACI_1"/>
    <property type="match status" value="1"/>
</dbReference>
<evidence type="ECO:0000259" key="4">
    <source>
        <dbReference type="PROSITE" id="PS50932"/>
    </source>
</evidence>
<dbReference type="SUPFAM" id="SSF47413">
    <property type="entry name" value="lambda repressor-like DNA-binding domains"/>
    <property type="match status" value="1"/>
</dbReference>
<evidence type="ECO:0000313" key="5">
    <source>
        <dbReference type="EMBL" id="RKD71114.1"/>
    </source>
</evidence>
<evidence type="ECO:0000256" key="3">
    <source>
        <dbReference type="ARBA" id="ARBA00023163"/>
    </source>
</evidence>
<dbReference type="PRINTS" id="PR00036">
    <property type="entry name" value="HTHLACI"/>
</dbReference>
<dbReference type="PANTHER" id="PTHR30146">
    <property type="entry name" value="LACI-RELATED TRANSCRIPTIONAL REPRESSOR"/>
    <property type="match status" value="1"/>
</dbReference>
<dbReference type="InterPro" id="IPR000843">
    <property type="entry name" value="HTH_LacI"/>
</dbReference>
<dbReference type="OrthoDB" id="3180992at2"/>
<keyword evidence="1" id="KW-0805">Transcription regulation</keyword>
<dbReference type="PROSITE" id="PS50932">
    <property type="entry name" value="HTH_LACI_2"/>
    <property type="match status" value="1"/>
</dbReference>
<dbReference type="Gene3D" id="1.10.260.40">
    <property type="entry name" value="lambda repressor-like DNA-binding domains"/>
    <property type="match status" value="1"/>
</dbReference>
<evidence type="ECO:0000256" key="2">
    <source>
        <dbReference type="ARBA" id="ARBA00023125"/>
    </source>
</evidence>
<dbReference type="SUPFAM" id="SSF53822">
    <property type="entry name" value="Periplasmic binding protein-like I"/>
    <property type="match status" value="1"/>
</dbReference>
<dbReference type="CDD" id="cd01542">
    <property type="entry name" value="PBP1_TreR-like"/>
    <property type="match status" value="1"/>
</dbReference>
<dbReference type="InterPro" id="IPR028082">
    <property type="entry name" value="Peripla_BP_I"/>
</dbReference>
<organism evidence="5 6">
    <name type="scientific">Sinobaca qinghaiensis</name>
    <dbReference type="NCBI Taxonomy" id="342944"/>
    <lineage>
        <taxon>Bacteria</taxon>
        <taxon>Bacillati</taxon>
        <taxon>Bacillota</taxon>
        <taxon>Bacilli</taxon>
        <taxon>Bacillales</taxon>
        <taxon>Sporolactobacillaceae</taxon>
        <taxon>Sinobaca</taxon>
    </lineage>
</organism>
<dbReference type="GO" id="GO:0003700">
    <property type="term" value="F:DNA-binding transcription factor activity"/>
    <property type="evidence" value="ECO:0007669"/>
    <property type="project" value="TreeGrafter"/>
</dbReference>
<accession>A0A419UZL3</accession>
<dbReference type="Pfam" id="PF13377">
    <property type="entry name" value="Peripla_BP_3"/>
    <property type="match status" value="1"/>
</dbReference>
<dbReference type="AlphaFoldDB" id="A0A419UZL3"/>
<name>A0A419UZL3_9BACL</name>
<comment type="caution">
    <text evidence="5">The sequence shown here is derived from an EMBL/GenBank/DDBJ whole genome shotgun (WGS) entry which is preliminary data.</text>
</comment>
<protein>
    <submittedName>
        <fullName evidence="5">LacI family transcriptional regulator</fullName>
    </submittedName>
</protein>
<evidence type="ECO:0000313" key="6">
    <source>
        <dbReference type="Proteomes" id="UP000285120"/>
    </source>
</evidence>
<dbReference type="Pfam" id="PF00356">
    <property type="entry name" value="LacI"/>
    <property type="match status" value="1"/>
</dbReference>
<proteinExistence type="predicted"/>
<dbReference type="PANTHER" id="PTHR30146:SF109">
    <property type="entry name" value="HTH-TYPE TRANSCRIPTIONAL REGULATOR GALS"/>
    <property type="match status" value="1"/>
</dbReference>
<dbReference type="Gene3D" id="3.40.50.2300">
    <property type="match status" value="2"/>
</dbReference>
<keyword evidence="2" id="KW-0238">DNA-binding</keyword>
<dbReference type="RefSeq" id="WP_120193672.1">
    <property type="nucleotide sequence ID" value="NZ_RAPK01000010.1"/>
</dbReference>
<sequence length="330" mass="36484">MTTIKDIARMADVSRTTVSRVLNESPAVSKEARERVHRIIEETGYIPSEHAKSLRTKKTKVIGVILPRLSTETTTRVVSGIDRELGKKGFQILLASSDLNINKEVEHIKLLESRRVDGIILLATNTLEPIKTAVSEAKVPVIVVGQEFPDAICLMYDDFRASYDLTNLFIKKGYKKIGLISVDEKDEAVGYWRKKGYIKALEEAGLPIEKSWQAEGAFTIESGYSAMKAIWEQSDTKPDSIVSATDRMAIGAADYLNDVGVAIPDDIGIAGFGASELSQYAKPALTTVDYYNEQGGIEAARILLEEMENPAVKKNKKNILKYGLIERNSL</sequence>
<dbReference type="CDD" id="cd01392">
    <property type="entry name" value="HTH_LacI"/>
    <property type="match status" value="1"/>
</dbReference>
<reference evidence="5 6" key="1">
    <citation type="submission" date="2018-09" db="EMBL/GenBank/DDBJ databases">
        <title>Genomic Encyclopedia of Archaeal and Bacterial Type Strains, Phase II (KMG-II): from individual species to whole genera.</title>
        <authorList>
            <person name="Goeker M."/>
        </authorList>
    </citation>
    <scope>NUCLEOTIDE SEQUENCE [LARGE SCALE GENOMIC DNA]</scope>
    <source>
        <strain evidence="5 6">DSM 17008</strain>
    </source>
</reference>
<feature type="domain" description="HTH lacI-type" evidence="4">
    <location>
        <begin position="2"/>
        <end position="56"/>
    </location>
</feature>
<keyword evidence="6" id="KW-1185">Reference proteome</keyword>
<dbReference type="SMART" id="SM00354">
    <property type="entry name" value="HTH_LACI"/>
    <property type="match status" value="1"/>
</dbReference>